<evidence type="ECO:0000259" key="6">
    <source>
        <dbReference type="Pfam" id="PF04884"/>
    </source>
</evidence>
<dbReference type="Proteomes" id="UP000015103">
    <property type="component" value="Unassembled WGS sequence"/>
</dbReference>
<evidence type="ECO:0000256" key="4">
    <source>
        <dbReference type="ARBA" id="ARBA00022989"/>
    </source>
</evidence>
<protein>
    <submittedName>
        <fullName evidence="8">Uncharacterized protein</fullName>
    </submittedName>
</protein>
<reference evidence="8" key="1">
    <citation type="submission" date="2015-05" db="UniProtKB">
        <authorList>
            <consortium name="EnsemblMetazoa"/>
        </authorList>
    </citation>
    <scope>IDENTIFICATION</scope>
</reference>
<evidence type="ECO:0000313" key="8">
    <source>
        <dbReference type="EnsemblMetazoa" id="RPRC000956-PA"/>
    </source>
</evidence>
<feature type="domain" description="Protein root UVB sensitive/RUS" evidence="6">
    <location>
        <begin position="1"/>
        <end position="78"/>
    </location>
</feature>
<evidence type="ECO:0000256" key="5">
    <source>
        <dbReference type="ARBA" id="ARBA00023136"/>
    </source>
</evidence>
<keyword evidence="4" id="KW-1133">Transmembrane helix</keyword>
<accession>T1HA99</accession>
<organism evidence="8 9">
    <name type="scientific">Rhodnius prolixus</name>
    <name type="common">Triatomid bug</name>
    <dbReference type="NCBI Taxonomy" id="13249"/>
    <lineage>
        <taxon>Eukaryota</taxon>
        <taxon>Metazoa</taxon>
        <taxon>Ecdysozoa</taxon>
        <taxon>Arthropoda</taxon>
        <taxon>Hexapoda</taxon>
        <taxon>Insecta</taxon>
        <taxon>Pterygota</taxon>
        <taxon>Neoptera</taxon>
        <taxon>Paraneoptera</taxon>
        <taxon>Hemiptera</taxon>
        <taxon>Heteroptera</taxon>
        <taxon>Panheteroptera</taxon>
        <taxon>Cimicomorpha</taxon>
        <taxon>Reduviidae</taxon>
        <taxon>Triatominae</taxon>
        <taxon>Rhodnius</taxon>
    </lineage>
</organism>
<feature type="domain" description="Root UVB sensitive protein C-terminal" evidence="7">
    <location>
        <begin position="81"/>
        <end position="174"/>
    </location>
</feature>
<dbReference type="PANTHER" id="PTHR12770:SF31">
    <property type="entry name" value="RUS FAMILY MEMBER 1"/>
    <property type="match status" value="1"/>
</dbReference>
<keyword evidence="9" id="KW-1185">Reference proteome</keyword>
<dbReference type="VEuPathDB" id="VectorBase:RPRC000956"/>
<dbReference type="EMBL" id="ACPB03020353">
    <property type="status" value="NOT_ANNOTATED_CDS"/>
    <property type="molecule type" value="Genomic_DNA"/>
</dbReference>
<dbReference type="InterPro" id="IPR055412">
    <property type="entry name" value="UVB_sens_C"/>
</dbReference>
<evidence type="ECO:0000313" key="9">
    <source>
        <dbReference type="Proteomes" id="UP000015103"/>
    </source>
</evidence>
<sequence length="222" mass="25571">MADVSAKDGSQETCVNLVASLLSAVLLVTIVNTSVLWYLFLFMTSLHLYANYKAVKSLNFNTFNRERLLLVIQEYLSREIILPPIEINRRESVYLGFGLSDLKLCGFRIKSGHSFEKLMKNVCPFEVQLLTHMFKDRKYIIFMVSSQKTIHILLHQEHTCIDLIDAHYRAVLFAIGTSFLHNTDLVGMLTGTCWKLKIGERSGQVSKVLDQYQPLWKHWLRG</sequence>
<comment type="similarity">
    <text evidence="2">Belongs to the RUS1 family.</text>
</comment>
<dbReference type="PANTHER" id="PTHR12770">
    <property type="entry name" value="RUS1 FAMILY PROTEIN C16ORF58"/>
    <property type="match status" value="1"/>
</dbReference>
<dbReference type="InterPro" id="IPR054549">
    <property type="entry name" value="UVB_sens_RUS_dom"/>
</dbReference>
<keyword evidence="3" id="KW-0812">Transmembrane</keyword>
<keyword evidence="5" id="KW-0472">Membrane</keyword>
<name>T1HA99_RHOPR</name>
<evidence type="ECO:0000256" key="3">
    <source>
        <dbReference type="ARBA" id="ARBA00022692"/>
    </source>
</evidence>
<dbReference type="eggNOG" id="KOG4249">
    <property type="taxonomic scope" value="Eukaryota"/>
</dbReference>
<dbReference type="Pfam" id="PF24160">
    <property type="entry name" value="UVB_sens_C"/>
    <property type="match status" value="1"/>
</dbReference>
<proteinExistence type="inferred from homology"/>
<dbReference type="GO" id="GO:0016020">
    <property type="term" value="C:membrane"/>
    <property type="evidence" value="ECO:0007669"/>
    <property type="project" value="UniProtKB-SubCell"/>
</dbReference>
<dbReference type="AlphaFoldDB" id="T1HA99"/>
<dbReference type="HOGENOM" id="CLU_1246716_0_0_1"/>
<dbReference type="InParanoid" id="T1HA99"/>
<dbReference type="InterPro" id="IPR006968">
    <property type="entry name" value="RUS_fam"/>
</dbReference>
<comment type="subcellular location">
    <subcellularLocation>
        <location evidence="1">Membrane</location>
    </subcellularLocation>
</comment>
<evidence type="ECO:0000256" key="1">
    <source>
        <dbReference type="ARBA" id="ARBA00004370"/>
    </source>
</evidence>
<evidence type="ECO:0000259" key="7">
    <source>
        <dbReference type="Pfam" id="PF24160"/>
    </source>
</evidence>
<evidence type="ECO:0000256" key="2">
    <source>
        <dbReference type="ARBA" id="ARBA00007558"/>
    </source>
</evidence>
<dbReference type="Pfam" id="PF04884">
    <property type="entry name" value="UVB_sens_prot"/>
    <property type="match status" value="1"/>
</dbReference>
<dbReference type="EnsemblMetazoa" id="RPRC000956-RA">
    <property type="protein sequence ID" value="RPRC000956-PA"/>
    <property type="gene ID" value="RPRC000956"/>
</dbReference>